<dbReference type="EMBL" id="SNWQ01000012">
    <property type="protein sequence ID" value="TDO45886.1"/>
    <property type="molecule type" value="Genomic_DNA"/>
</dbReference>
<keyword evidence="1" id="KW-1133">Transmembrane helix</keyword>
<comment type="caution">
    <text evidence="2">The sequence shown here is derived from an EMBL/GenBank/DDBJ whole genome shotgun (WGS) entry which is preliminary data.</text>
</comment>
<feature type="transmembrane region" description="Helical" evidence="1">
    <location>
        <begin position="201"/>
        <end position="221"/>
    </location>
</feature>
<name>A0A4R6KC28_9ACTN</name>
<keyword evidence="1" id="KW-0472">Membrane</keyword>
<feature type="transmembrane region" description="Helical" evidence="1">
    <location>
        <begin position="177"/>
        <end position="195"/>
    </location>
</feature>
<sequence length="226" mass="23701">MSTATTSTQVATPDRVTRQRIGIVAVVLTVTAVLAMPAGLLWPSPTGGGETYAYADIEPLRDQWWALLLFLSANLVLNVIAQAIATLVIVRRRGAGWATVGGTVMWIGTAFYAVAVGGWAAAYYFATAPGVDVAAGTAVMEQAADDPVHLFGPMIVGALLVAIGTLIQVVGLWRSRAVPRWIPVLMFTIAVTFVIPGNGLAGLITAVPMTAASLGIAYYAYRPRTA</sequence>
<reference evidence="2 3" key="1">
    <citation type="submission" date="2019-03" db="EMBL/GenBank/DDBJ databases">
        <title>Genomic Encyclopedia of Type Strains, Phase III (KMG-III): the genomes of soil and plant-associated and newly described type strains.</title>
        <authorList>
            <person name="Whitman W."/>
        </authorList>
    </citation>
    <scope>NUCLEOTIDE SEQUENCE [LARGE SCALE GENOMIC DNA]</scope>
    <source>
        <strain evidence="2 3">VKM Ac-2527</strain>
    </source>
</reference>
<feature type="transmembrane region" description="Helical" evidence="1">
    <location>
        <begin position="64"/>
        <end position="90"/>
    </location>
</feature>
<accession>A0A4R6KC28</accession>
<evidence type="ECO:0000313" key="3">
    <source>
        <dbReference type="Proteomes" id="UP000295388"/>
    </source>
</evidence>
<evidence type="ECO:0000256" key="1">
    <source>
        <dbReference type="SAM" id="Phobius"/>
    </source>
</evidence>
<evidence type="ECO:0000313" key="2">
    <source>
        <dbReference type="EMBL" id="TDO45886.1"/>
    </source>
</evidence>
<keyword evidence="3" id="KW-1185">Reference proteome</keyword>
<organism evidence="2 3">
    <name type="scientific">Kribbella caucasensis</name>
    <dbReference type="NCBI Taxonomy" id="2512215"/>
    <lineage>
        <taxon>Bacteria</taxon>
        <taxon>Bacillati</taxon>
        <taxon>Actinomycetota</taxon>
        <taxon>Actinomycetes</taxon>
        <taxon>Propionibacteriales</taxon>
        <taxon>Kribbellaceae</taxon>
        <taxon>Kribbella</taxon>
    </lineage>
</organism>
<dbReference type="OrthoDB" id="3825218at2"/>
<dbReference type="AlphaFoldDB" id="A0A4R6KC28"/>
<keyword evidence="1" id="KW-0812">Transmembrane</keyword>
<dbReference type="Proteomes" id="UP000295388">
    <property type="component" value="Unassembled WGS sequence"/>
</dbReference>
<dbReference type="RefSeq" id="WP_133802496.1">
    <property type="nucleotide sequence ID" value="NZ_SNWQ01000012.1"/>
</dbReference>
<feature type="transmembrane region" description="Helical" evidence="1">
    <location>
        <begin position="102"/>
        <end position="126"/>
    </location>
</feature>
<protein>
    <submittedName>
        <fullName evidence="2">Uncharacterized protein</fullName>
    </submittedName>
</protein>
<proteinExistence type="predicted"/>
<feature type="transmembrane region" description="Helical" evidence="1">
    <location>
        <begin position="150"/>
        <end position="170"/>
    </location>
</feature>
<feature type="transmembrane region" description="Helical" evidence="1">
    <location>
        <begin position="21"/>
        <end position="44"/>
    </location>
</feature>
<gene>
    <name evidence="2" type="ORF">EV643_112215</name>
</gene>